<dbReference type="RefSeq" id="WP_343928287.1">
    <property type="nucleotide sequence ID" value="NZ_BAAAEN010000023.1"/>
</dbReference>
<evidence type="ECO:0000313" key="13">
    <source>
        <dbReference type="EMBL" id="GAA0523513.1"/>
    </source>
</evidence>
<reference evidence="13 14" key="1">
    <citation type="journal article" date="2019" name="Int. J. Syst. Evol. Microbiol.">
        <title>The Global Catalogue of Microorganisms (GCM) 10K type strain sequencing project: providing services to taxonomists for standard genome sequencing and annotation.</title>
        <authorList>
            <consortium name="The Broad Institute Genomics Platform"/>
            <consortium name="The Broad Institute Genome Sequencing Center for Infectious Disease"/>
            <person name="Wu L."/>
            <person name="Ma J."/>
        </authorList>
    </citation>
    <scope>NUCLEOTIDE SEQUENCE [LARGE SCALE GENOMIC DNA]</scope>
    <source>
        <strain evidence="13 14">JCM 14330</strain>
    </source>
</reference>
<dbReference type="PRINTS" id="PR00184">
    <property type="entry name" value="NEISSPPORIN"/>
</dbReference>
<comment type="subunit">
    <text evidence="2">Homotrimer.</text>
</comment>
<evidence type="ECO:0000256" key="10">
    <source>
        <dbReference type="ARBA" id="ARBA00023237"/>
    </source>
</evidence>
<evidence type="ECO:0000256" key="6">
    <source>
        <dbReference type="ARBA" id="ARBA00022729"/>
    </source>
</evidence>
<dbReference type="CDD" id="cd00342">
    <property type="entry name" value="gram_neg_porins"/>
    <property type="match status" value="1"/>
</dbReference>
<gene>
    <name evidence="13" type="ORF">GCM10009097_46290</name>
</gene>
<keyword evidence="14" id="KW-1185">Reference proteome</keyword>
<dbReference type="Proteomes" id="UP001501706">
    <property type="component" value="Unassembled WGS sequence"/>
</dbReference>
<dbReference type="PANTHER" id="PTHR34501:SF9">
    <property type="entry name" value="MAJOR OUTER MEMBRANE PROTEIN P.IA"/>
    <property type="match status" value="1"/>
</dbReference>
<organism evidence="13 14">
    <name type="scientific">Pigmentiphaga daeguensis</name>
    <dbReference type="NCBI Taxonomy" id="414049"/>
    <lineage>
        <taxon>Bacteria</taxon>
        <taxon>Pseudomonadati</taxon>
        <taxon>Pseudomonadota</taxon>
        <taxon>Betaproteobacteria</taxon>
        <taxon>Burkholderiales</taxon>
        <taxon>Alcaligenaceae</taxon>
        <taxon>Pigmentiphaga</taxon>
    </lineage>
</organism>
<evidence type="ECO:0000256" key="1">
    <source>
        <dbReference type="ARBA" id="ARBA00004571"/>
    </source>
</evidence>
<evidence type="ECO:0000256" key="11">
    <source>
        <dbReference type="SAM" id="SignalP"/>
    </source>
</evidence>
<dbReference type="InterPro" id="IPR050298">
    <property type="entry name" value="Gram-neg_bact_OMP"/>
</dbReference>
<evidence type="ECO:0000259" key="12">
    <source>
        <dbReference type="Pfam" id="PF13609"/>
    </source>
</evidence>
<protein>
    <submittedName>
        <fullName evidence="13">Porin</fullName>
    </submittedName>
</protein>
<evidence type="ECO:0000256" key="2">
    <source>
        <dbReference type="ARBA" id="ARBA00011233"/>
    </source>
</evidence>
<dbReference type="Pfam" id="PF13609">
    <property type="entry name" value="Porin_4"/>
    <property type="match status" value="1"/>
</dbReference>
<dbReference type="PANTHER" id="PTHR34501">
    <property type="entry name" value="PROTEIN YDDL-RELATED"/>
    <property type="match status" value="1"/>
</dbReference>
<feature type="signal peptide" evidence="11">
    <location>
        <begin position="1"/>
        <end position="20"/>
    </location>
</feature>
<proteinExistence type="predicted"/>
<dbReference type="InterPro" id="IPR033900">
    <property type="entry name" value="Gram_neg_porin_domain"/>
</dbReference>
<accession>A0ABN1CQ20</accession>
<evidence type="ECO:0000256" key="7">
    <source>
        <dbReference type="ARBA" id="ARBA00023065"/>
    </source>
</evidence>
<evidence type="ECO:0000256" key="9">
    <source>
        <dbReference type="ARBA" id="ARBA00023136"/>
    </source>
</evidence>
<keyword evidence="4" id="KW-1134">Transmembrane beta strand</keyword>
<dbReference type="SUPFAM" id="SSF56935">
    <property type="entry name" value="Porins"/>
    <property type="match status" value="1"/>
</dbReference>
<feature type="chain" id="PRO_5047395430" evidence="11">
    <location>
        <begin position="21"/>
        <end position="360"/>
    </location>
</feature>
<keyword evidence="8" id="KW-0626">Porin</keyword>
<sequence length="360" mass="38203">MKKTLLATALLAGFAGAAHAQSSVTLYGLVDAGFNYAKRDGQSVKGIDSGLMSQSRFGMRGSEDLGNGLKAIFTLENGFTVDDGQATHQKRLFGRYAYVGLESAQAGRLTLGRTTNLAFMWAAGVANPFGLSFSTASIGTTFAYNDAVMGGGRVNNSVYYYSPSFYGVQAAVGYSFNAFQSGLPGGSESEAPGSGKNNRMIDAGLKYDNGPIKGVLTYQQVESPLPGTKTFRNLTIGASYDFGVAAIHAGYAKANNITAAYVGNGPTSPGYNGVIANPGQFSSDSAYTIGASAPIGPGKLYAAWQKATKSKVDGWAIGYTYDLSKRTNLYAFFADNNVRNFIESRDMTYRQFALGLQHRF</sequence>
<evidence type="ECO:0000256" key="3">
    <source>
        <dbReference type="ARBA" id="ARBA00022448"/>
    </source>
</evidence>
<keyword evidence="5" id="KW-0812">Transmembrane</keyword>
<dbReference type="EMBL" id="BAAAEN010000023">
    <property type="protein sequence ID" value="GAA0523513.1"/>
    <property type="molecule type" value="Genomic_DNA"/>
</dbReference>
<dbReference type="InterPro" id="IPR002299">
    <property type="entry name" value="Porin_Neis"/>
</dbReference>
<keyword evidence="6 11" id="KW-0732">Signal</keyword>
<evidence type="ECO:0000256" key="4">
    <source>
        <dbReference type="ARBA" id="ARBA00022452"/>
    </source>
</evidence>
<evidence type="ECO:0000313" key="14">
    <source>
        <dbReference type="Proteomes" id="UP001501706"/>
    </source>
</evidence>
<name>A0ABN1CQ20_9BURK</name>
<keyword evidence="3" id="KW-0813">Transport</keyword>
<feature type="domain" description="Porin" evidence="12">
    <location>
        <begin position="7"/>
        <end position="338"/>
    </location>
</feature>
<comment type="caution">
    <text evidence="13">The sequence shown here is derived from an EMBL/GenBank/DDBJ whole genome shotgun (WGS) entry which is preliminary data.</text>
</comment>
<comment type="subcellular location">
    <subcellularLocation>
        <location evidence="1">Cell outer membrane</location>
        <topology evidence="1">Multi-pass membrane protein</topology>
    </subcellularLocation>
</comment>
<dbReference type="Gene3D" id="2.40.160.10">
    <property type="entry name" value="Porin"/>
    <property type="match status" value="1"/>
</dbReference>
<evidence type="ECO:0000256" key="8">
    <source>
        <dbReference type="ARBA" id="ARBA00023114"/>
    </source>
</evidence>
<keyword evidence="10" id="KW-0998">Cell outer membrane</keyword>
<keyword evidence="9" id="KW-0472">Membrane</keyword>
<evidence type="ECO:0000256" key="5">
    <source>
        <dbReference type="ARBA" id="ARBA00022692"/>
    </source>
</evidence>
<dbReference type="InterPro" id="IPR023614">
    <property type="entry name" value="Porin_dom_sf"/>
</dbReference>
<keyword evidence="7" id="KW-0406">Ion transport</keyword>